<evidence type="ECO:0000259" key="3">
    <source>
        <dbReference type="Pfam" id="PF01478"/>
    </source>
</evidence>
<dbReference type="PANTHER" id="PTHR30487:SF0">
    <property type="entry name" value="PREPILIN LEADER PEPTIDASE_N-METHYLTRANSFERASE-RELATED"/>
    <property type="match status" value="1"/>
</dbReference>
<feature type="transmembrane region" description="Helical" evidence="2">
    <location>
        <begin position="163"/>
        <end position="184"/>
    </location>
</feature>
<dbReference type="PANTHER" id="PTHR30487">
    <property type="entry name" value="TYPE 4 PREPILIN-LIKE PROTEINS LEADER PEPTIDE-PROCESSING ENZYME"/>
    <property type="match status" value="1"/>
</dbReference>
<dbReference type="Pfam" id="PF01478">
    <property type="entry name" value="Peptidase_A24"/>
    <property type="match status" value="1"/>
</dbReference>
<evidence type="ECO:0000313" key="5">
    <source>
        <dbReference type="Proteomes" id="UP000248544"/>
    </source>
</evidence>
<dbReference type="Gene3D" id="1.20.120.1220">
    <property type="match status" value="1"/>
</dbReference>
<dbReference type="InterPro" id="IPR000045">
    <property type="entry name" value="Prepilin_IV_endopep_pep"/>
</dbReference>
<feature type="transmembrane region" description="Helical" evidence="2">
    <location>
        <begin position="92"/>
        <end position="110"/>
    </location>
</feature>
<keyword evidence="2" id="KW-0812">Transmembrane</keyword>
<comment type="caution">
    <text evidence="4">The sequence shown here is derived from an EMBL/GenBank/DDBJ whole genome shotgun (WGS) entry which is preliminary data.</text>
</comment>
<keyword evidence="5" id="KW-1185">Reference proteome</keyword>
<feature type="domain" description="Prepilin type IV endopeptidase peptidase" evidence="3">
    <location>
        <begin position="70"/>
        <end position="179"/>
    </location>
</feature>
<dbReference type="EMBL" id="POUA01000195">
    <property type="protein sequence ID" value="PZG39942.1"/>
    <property type="molecule type" value="Genomic_DNA"/>
</dbReference>
<dbReference type="GO" id="GO:0006465">
    <property type="term" value="P:signal peptide processing"/>
    <property type="evidence" value="ECO:0007669"/>
    <property type="project" value="TreeGrafter"/>
</dbReference>
<evidence type="ECO:0000313" key="4">
    <source>
        <dbReference type="EMBL" id="PZG39942.1"/>
    </source>
</evidence>
<dbReference type="GO" id="GO:0005886">
    <property type="term" value="C:plasma membrane"/>
    <property type="evidence" value="ECO:0007669"/>
    <property type="project" value="TreeGrafter"/>
</dbReference>
<dbReference type="GO" id="GO:0004190">
    <property type="term" value="F:aspartic-type endopeptidase activity"/>
    <property type="evidence" value="ECO:0007669"/>
    <property type="project" value="InterPro"/>
</dbReference>
<dbReference type="InterPro" id="IPR050882">
    <property type="entry name" value="Prepilin_peptidase/N-MTase"/>
</dbReference>
<gene>
    <name evidence="4" type="ORF">C1I98_22890</name>
</gene>
<feature type="transmembrane region" description="Helical" evidence="2">
    <location>
        <begin position="37"/>
        <end position="56"/>
    </location>
</feature>
<evidence type="ECO:0000256" key="2">
    <source>
        <dbReference type="SAM" id="Phobius"/>
    </source>
</evidence>
<keyword evidence="2" id="KW-0472">Membrane</keyword>
<dbReference type="Proteomes" id="UP000248544">
    <property type="component" value="Unassembled WGS sequence"/>
</dbReference>
<name>A0A2W2FWA2_9ACTN</name>
<accession>A0A2W2FWA2</accession>
<feature type="transmembrane region" description="Helical" evidence="2">
    <location>
        <begin position="63"/>
        <end position="86"/>
    </location>
</feature>
<proteinExistence type="inferred from homology"/>
<evidence type="ECO:0000256" key="1">
    <source>
        <dbReference type="ARBA" id="ARBA00005801"/>
    </source>
</evidence>
<feature type="transmembrane region" description="Helical" evidence="2">
    <location>
        <begin position="122"/>
        <end position="143"/>
    </location>
</feature>
<dbReference type="AlphaFoldDB" id="A0A2W2FWA2"/>
<comment type="similarity">
    <text evidence="1">Belongs to the peptidase A24 family.</text>
</comment>
<sequence>MPTGLIVGLIALVAGLAGLWQRESVRRHVGDGPEGRYSAGAYAVVTAVALAGPAVRFESPWELAAYGWLVVAAVPLAVIDVADFRLPDELTITAYAGVTVLLAVEAVTAGRPGDLQRAGAGAIALAGFYAVLFILRPAALGLGDVKLALALGAALGWTGWDSVIAAVVLTHLFAAVYGVGLLAARRAHRATEIPFGPFMILGALAVLHAW</sequence>
<keyword evidence="2" id="KW-1133">Transmembrane helix</keyword>
<organism evidence="4 5">
    <name type="scientific">Spongiactinospora gelatinilytica</name>
    <dbReference type="NCBI Taxonomy" id="2666298"/>
    <lineage>
        <taxon>Bacteria</taxon>
        <taxon>Bacillati</taxon>
        <taxon>Actinomycetota</taxon>
        <taxon>Actinomycetes</taxon>
        <taxon>Streptosporangiales</taxon>
        <taxon>Streptosporangiaceae</taxon>
        <taxon>Spongiactinospora</taxon>
    </lineage>
</organism>
<reference evidence="4 5" key="1">
    <citation type="submission" date="2018-01" db="EMBL/GenBank/DDBJ databases">
        <title>Draft genome sequence of Sphaerisporangium sp. 7K107.</title>
        <authorList>
            <person name="Sahin N."/>
            <person name="Saygin H."/>
            <person name="Ay H."/>
        </authorList>
    </citation>
    <scope>NUCLEOTIDE SEQUENCE [LARGE SCALE GENOMIC DNA]</scope>
    <source>
        <strain evidence="4 5">7K107</strain>
    </source>
</reference>
<protein>
    <submittedName>
        <fullName evidence="4">Prepilin peptidase</fullName>
    </submittedName>
</protein>